<dbReference type="InterPro" id="IPR013784">
    <property type="entry name" value="Carb-bd-like_fold"/>
</dbReference>
<gene>
    <name evidence="2" type="ORF">Pla163_23670</name>
</gene>
<dbReference type="InterPro" id="IPR008969">
    <property type="entry name" value="CarboxyPept-like_regulatory"/>
</dbReference>
<protein>
    <recommendedName>
        <fullName evidence="4">Cna protein B-type domain protein</fullName>
    </recommendedName>
</protein>
<name>A0A518D1B4_9BACT</name>
<dbReference type="EMBL" id="CP036290">
    <property type="protein sequence ID" value="QDU85239.1"/>
    <property type="molecule type" value="Genomic_DNA"/>
</dbReference>
<dbReference type="Gene3D" id="2.60.40.10">
    <property type="entry name" value="Immunoglobulins"/>
    <property type="match status" value="2"/>
</dbReference>
<dbReference type="Pfam" id="PF13620">
    <property type="entry name" value="CarboxypepD_reg"/>
    <property type="match status" value="1"/>
</dbReference>
<keyword evidence="3" id="KW-1185">Reference proteome</keyword>
<dbReference type="InterPro" id="IPR013783">
    <property type="entry name" value="Ig-like_fold"/>
</dbReference>
<dbReference type="RefSeq" id="WP_419185839.1">
    <property type="nucleotide sequence ID" value="NZ_CP036290.1"/>
</dbReference>
<evidence type="ECO:0000256" key="1">
    <source>
        <dbReference type="SAM" id="MobiDB-lite"/>
    </source>
</evidence>
<dbReference type="Proteomes" id="UP000319342">
    <property type="component" value="Chromosome"/>
</dbReference>
<dbReference type="GO" id="GO:0030246">
    <property type="term" value="F:carbohydrate binding"/>
    <property type="evidence" value="ECO:0007669"/>
    <property type="project" value="InterPro"/>
</dbReference>
<feature type="region of interest" description="Disordered" evidence="1">
    <location>
        <begin position="48"/>
        <end position="84"/>
    </location>
</feature>
<dbReference type="SUPFAM" id="SSF49452">
    <property type="entry name" value="Starch-binding domain-like"/>
    <property type="match status" value="1"/>
</dbReference>
<proteinExistence type="predicted"/>
<feature type="compositionally biased region" description="Basic and acidic residues" evidence="1">
    <location>
        <begin position="58"/>
        <end position="69"/>
    </location>
</feature>
<sequence>MTDHRLAAVLVVALLVLAGFGGLWLLGGSAVAPPSLDPSASAFEVSATESGPLAEDLVEPRAADTRRDTGSSPPEVGESVAGGDEQAPLASIQGVLVDENDHGIEGVELDLMNGITVVAGATTDALGRFAFTAVERGSYSVSARRGASRNQISSEFVPADAVDLNRLARLRITDAMEYALTIRLTRPATLLVRVLNAEGAPALSTHLFVEGARSSVLRSFTLQATSEAKFDRMRPGEYSVRLDLEGPDPLSRTVQLGAGETQEVEIRVDDSTGALLVGRLVGTDLEALAGHSMRLLNEDGTPRKGVASVVTNSDGLFTIGRLTPGRYVLEVDGRGTGAAPQLVQAPVLLDVGGDDVDLGDVLVTYGDGWAIAGTLVIDQEWAARNLAETMHLSVAIKVVDAEEGPANRIPRLSAISQTTVQHAYLSDVDRNSILWSVGLDHIPTDGVGPSGRARLVITFAEAFSLTSSSAFTPSKWHKTVDVTIERGRCTTVDLTFP</sequence>
<reference evidence="2 3" key="1">
    <citation type="submission" date="2019-02" db="EMBL/GenBank/DDBJ databases">
        <title>Deep-cultivation of Planctomycetes and their phenomic and genomic characterization uncovers novel biology.</title>
        <authorList>
            <person name="Wiegand S."/>
            <person name="Jogler M."/>
            <person name="Boedeker C."/>
            <person name="Pinto D."/>
            <person name="Vollmers J."/>
            <person name="Rivas-Marin E."/>
            <person name="Kohn T."/>
            <person name="Peeters S.H."/>
            <person name="Heuer A."/>
            <person name="Rast P."/>
            <person name="Oberbeckmann S."/>
            <person name="Bunk B."/>
            <person name="Jeske O."/>
            <person name="Meyerdierks A."/>
            <person name="Storesund J.E."/>
            <person name="Kallscheuer N."/>
            <person name="Luecker S."/>
            <person name="Lage O.M."/>
            <person name="Pohl T."/>
            <person name="Merkel B.J."/>
            <person name="Hornburger P."/>
            <person name="Mueller R.-W."/>
            <person name="Bruemmer F."/>
            <person name="Labrenz M."/>
            <person name="Spormann A.M."/>
            <person name="Op den Camp H."/>
            <person name="Overmann J."/>
            <person name="Amann R."/>
            <person name="Jetten M.S.M."/>
            <person name="Mascher T."/>
            <person name="Medema M.H."/>
            <person name="Devos D.P."/>
            <person name="Kaster A.-K."/>
            <person name="Ovreas L."/>
            <person name="Rohde M."/>
            <person name="Galperin M.Y."/>
            <person name="Jogler C."/>
        </authorList>
    </citation>
    <scope>NUCLEOTIDE SEQUENCE [LARGE SCALE GENOMIC DNA]</scope>
    <source>
        <strain evidence="2 3">Pla163</strain>
    </source>
</reference>
<dbReference type="AlphaFoldDB" id="A0A518D1B4"/>
<evidence type="ECO:0000313" key="2">
    <source>
        <dbReference type="EMBL" id="QDU85239.1"/>
    </source>
</evidence>
<evidence type="ECO:0000313" key="3">
    <source>
        <dbReference type="Proteomes" id="UP000319342"/>
    </source>
</evidence>
<organism evidence="2 3">
    <name type="scientific">Rohdeia mirabilis</name>
    <dbReference type="NCBI Taxonomy" id="2528008"/>
    <lineage>
        <taxon>Bacteria</taxon>
        <taxon>Pseudomonadati</taxon>
        <taxon>Planctomycetota</taxon>
        <taxon>Planctomycetia</taxon>
        <taxon>Planctomycetia incertae sedis</taxon>
        <taxon>Rohdeia</taxon>
    </lineage>
</organism>
<dbReference type="SUPFAM" id="SSF49464">
    <property type="entry name" value="Carboxypeptidase regulatory domain-like"/>
    <property type="match status" value="1"/>
</dbReference>
<accession>A0A518D1B4</accession>
<evidence type="ECO:0008006" key="4">
    <source>
        <dbReference type="Google" id="ProtNLM"/>
    </source>
</evidence>